<dbReference type="InterPro" id="IPR017972">
    <property type="entry name" value="Cyt_P450_CS"/>
</dbReference>
<dbReference type="GO" id="GO:0020037">
    <property type="term" value="F:heme binding"/>
    <property type="evidence" value="ECO:0007669"/>
    <property type="project" value="InterPro"/>
</dbReference>
<comment type="caution">
    <text evidence="18">The sequence shown here is derived from an EMBL/GenBank/DDBJ whole genome shotgun (WGS) entry which is preliminary data.</text>
</comment>
<dbReference type="InterPro" id="IPR001128">
    <property type="entry name" value="Cyt_P450"/>
</dbReference>
<dbReference type="PRINTS" id="PR00465">
    <property type="entry name" value="EP450IV"/>
</dbReference>
<reference evidence="18" key="1">
    <citation type="submission" date="2021-05" db="EMBL/GenBank/DDBJ databases">
        <title>Comparative genomics of three Colletotrichum scovillei strains and genetic complementation revealed genes involved fungal growth and virulence on chili pepper.</title>
        <authorList>
            <person name="Hsieh D.-K."/>
            <person name="Chuang S.-C."/>
            <person name="Chen C.-Y."/>
            <person name="Chao Y.-T."/>
            <person name="Lu M.-Y.J."/>
            <person name="Lee M.-H."/>
            <person name="Shih M.-C."/>
        </authorList>
    </citation>
    <scope>NUCLEOTIDE SEQUENCE</scope>
    <source>
        <strain evidence="18">Coll-153</strain>
    </source>
</reference>
<feature type="region of interest" description="Disordered" evidence="16">
    <location>
        <begin position="262"/>
        <end position="290"/>
    </location>
</feature>
<comment type="cofactor">
    <cofactor evidence="1 15">
        <name>heme</name>
        <dbReference type="ChEBI" id="CHEBI:30413"/>
    </cofactor>
</comment>
<evidence type="ECO:0000313" key="19">
    <source>
        <dbReference type="Proteomes" id="UP000699042"/>
    </source>
</evidence>
<feature type="transmembrane region" description="Helical" evidence="17">
    <location>
        <begin position="471"/>
        <end position="490"/>
    </location>
</feature>
<evidence type="ECO:0000256" key="2">
    <source>
        <dbReference type="ARBA" id="ARBA00004141"/>
    </source>
</evidence>
<keyword evidence="10" id="KW-0560">Oxidoreductase</keyword>
<evidence type="ECO:0000256" key="16">
    <source>
        <dbReference type="SAM" id="MobiDB-lite"/>
    </source>
</evidence>
<dbReference type="Gene3D" id="1.10.630.10">
    <property type="entry name" value="Cytochrome P450"/>
    <property type="match status" value="1"/>
</dbReference>
<feature type="transmembrane region" description="Helical" evidence="17">
    <location>
        <begin position="219"/>
        <end position="238"/>
    </location>
</feature>
<evidence type="ECO:0000256" key="8">
    <source>
        <dbReference type="ARBA" id="ARBA00022824"/>
    </source>
</evidence>
<dbReference type="Gene3D" id="1.20.1250.20">
    <property type="entry name" value="MFS general substrate transporter like domains"/>
    <property type="match status" value="1"/>
</dbReference>
<dbReference type="PANTHER" id="PTHR23502">
    <property type="entry name" value="MAJOR FACILITATOR SUPERFAMILY"/>
    <property type="match status" value="1"/>
</dbReference>
<dbReference type="GO" id="GO:0008398">
    <property type="term" value="F:sterol 14-demethylase activity"/>
    <property type="evidence" value="ECO:0007669"/>
    <property type="project" value="UniProtKB-ARBA"/>
</dbReference>
<evidence type="ECO:0000256" key="11">
    <source>
        <dbReference type="ARBA" id="ARBA00023004"/>
    </source>
</evidence>
<keyword evidence="11 15" id="KW-0408">Iron</keyword>
<dbReference type="Proteomes" id="UP000699042">
    <property type="component" value="Unassembled WGS sequence"/>
</dbReference>
<keyword evidence="9 17" id="KW-1133">Transmembrane helix</keyword>
<dbReference type="GO" id="GO:0005506">
    <property type="term" value="F:iron ion binding"/>
    <property type="evidence" value="ECO:0007669"/>
    <property type="project" value="InterPro"/>
</dbReference>
<evidence type="ECO:0000256" key="17">
    <source>
        <dbReference type="SAM" id="Phobius"/>
    </source>
</evidence>
<evidence type="ECO:0000256" key="6">
    <source>
        <dbReference type="ARBA" id="ARBA00022692"/>
    </source>
</evidence>
<name>A0A9P7RCC0_9PEZI</name>
<feature type="transmembrane region" description="Helical" evidence="17">
    <location>
        <begin position="129"/>
        <end position="147"/>
    </location>
</feature>
<gene>
    <name evidence="18" type="ORF">JMJ77_000475</name>
</gene>
<evidence type="ECO:0000256" key="3">
    <source>
        <dbReference type="ARBA" id="ARBA00004389"/>
    </source>
</evidence>
<dbReference type="PROSITE" id="PS00086">
    <property type="entry name" value="CYTOCHROME_P450"/>
    <property type="match status" value="1"/>
</dbReference>
<feature type="transmembrane region" description="Helical" evidence="17">
    <location>
        <begin position="320"/>
        <end position="344"/>
    </location>
</feature>
<dbReference type="InterPro" id="IPR036259">
    <property type="entry name" value="MFS_trans_sf"/>
</dbReference>
<dbReference type="Pfam" id="PF07690">
    <property type="entry name" value="MFS_1"/>
    <property type="match status" value="1"/>
</dbReference>
<evidence type="ECO:0000256" key="7">
    <source>
        <dbReference type="ARBA" id="ARBA00022723"/>
    </source>
</evidence>
<feature type="transmembrane region" description="Helical" evidence="17">
    <location>
        <begin position="364"/>
        <end position="387"/>
    </location>
</feature>
<organism evidence="18 19">
    <name type="scientific">Colletotrichum scovillei</name>
    <dbReference type="NCBI Taxonomy" id="1209932"/>
    <lineage>
        <taxon>Eukaryota</taxon>
        <taxon>Fungi</taxon>
        <taxon>Dikarya</taxon>
        <taxon>Ascomycota</taxon>
        <taxon>Pezizomycotina</taxon>
        <taxon>Sordariomycetes</taxon>
        <taxon>Hypocreomycetidae</taxon>
        <taxon>Glomerellales</taxon>
        <taxon>Glomerellaceae</taxon>
        <taxon>Colletotrichum</taxon>
        <taxon>Colletotrichum acutatum species complex</taxon>
    </lineage>
</organism>
<dbReference type="InterPro" id="IPR036396">
    <property type="entry name" value="Cyt_P450_sf"/>
</dbReference>
<dbReference type="EMBL" id="JAESDN010000003">
    <property type="protein sequence ID" value="KAG7053386.1"/>
    <property type="molecule type" value="Genomic_DNA"/>
</dbReference>
<evidence type="ECO:0000256" key="15">
    <source>
        <dbReference type="PIRSR" id="PIRSR602403-1"/>
    </source>
</evidence>
<feature type="transmembrane region" description="Helical" evidence="17">
    <location>
        <begin position="159"/>
        <end position="181"/>
    </location>
</feature>
<dbReference type="InterPro" id="IPR002403">
    <property type="entry name" value="Cyt_P450_E_grp-IV"/>
</dbReference>
<evidence type="ECO:0000313" key="18">
    <source>
        <dbReference type="EMBL" id="KAG7053386.1"/>
    </source>
</evidence>
<keyword evidence="12" id="KW-0503">Monooxygenase</keyword>
<keyword evidence="7 15" id="KW-0479">Metal-binding</keyword>
<evidence type="ECO:0000256" key="1">
    <source>
        <dbReference type="ARBA" id="ARBA00001971"/>
    </source>
</evidence>
<feature type="compositionally biased region" description="Basic and acidic residues" evidence="16">
    <location>
        <begin position="265"/>
        <end position="275"/>
    </location>
</feature>
<evidence type="ECO:0000256" key="9">
    <source>
        <dbReference type="ARBA" id="ARBA00022989"/>
    </source>
</evidence>
<dbReference type="GO" id="GO:0022857">
    <property type="term" value="F:transmembrane transporter activity"/>
    <property type="evidence" value="ECO:0007669"/>
    <property type="project" value="InterPro"/>
</dbReference>
<keyword evidence="19" id="KW-1185">Reference proteome</keyword>
<comment type="subcellular location">
    <subcellularLocation>
        <location evidence="3">Endoplasmic reticulum membrane</location>
        <topology evidence="3">Single-pass membrane protein</topology>
    </subcellularLocation>
    <subcellularLocation>
        <location evidence="2">Membrane</location>
        <topology evidence="2">Multi-pass membrane protein</topology>
    </subcellularLocation>
</comment>
<evidence type="ECO:0000256" key="4">
    <source>
        <dbReference type="ARBA" id="ARBA00010617"/>
    </source>
</evidence>
<comment type="pathway">
    <text evidence="14">Steroid metabolism; ergosterol biosynthesis.</text>
</comment>
<feature type="transmembrane region" description="Helical" evidence="17">
    <location>
        <begin position="408"/>
        <end position="427"/>
    </location>
</feature>
<feature type="transmembrane region" description="Helical" evidence="17">
    <location>
        <begin position="64"/>
        <end position="86"/>
    </location>
</feature>
<dbReference type="PRINTS" id="PR00385">
    <property type="entry name" value="P450"/>
</dbReference>
<feature type="transmembrane region" description="Helical" evidence="17">
    <location>
        <begin position="106"/>
        <end position="122"/>
    </location>
</feature>
<evidence type="ECO:0000256" key="14">
    <source>
        <dbReference type="ARBA" id="ARBA00029435"/>
    </source>
</evidence>
<evidence type="ECO:0000256" key="5">
    <source>
        <dbReference type="ARBA" id="ARBA00022617"/>
    </source>
</evidence>
<dbReference type="CDD" id="cd11042">
    <property type="entry name" value="CYP51-like"/>
    <property type="match status" value="1"/>
</dbReference>
<evidence type="ECO:0000256" key="13">
    <source>
        <dbReference type="ARBA" id="ARBA00023136"/>
    </source>
</evidence>
<keyword evidence="6 17" id="KW-0812">Transmembrane</keyword>
<feature type="transmembrane region" description="Helical" evidence="17">
    <location>
        <begin position="433"/>
        <end position="459"/>
    </location>
</feature>
<feature type="transmembrane region" description="Helical" evidence="17">
    <location>
        <begin position="502"/>
        <end position="521"/>
    </location>
</feature>
<dbReference type="GO" id="GO:0005789">
    <property type="term" value="C:endoplasmic reticulum membrane"/>
    <property type="evidence" value="ECO:0007669"/>
    <property type="project" value="UniProtKB-SubCell"/>
</dbReference>
<evidence type="ECO:0000256" key="12">
    <source>
        <dbReference type="ARBA" id="ARBA00023033"/>
    </source>
</evidence>
<dbReference type="PANTHER" id="PTHR23502:SF30">
    <property type="entry name" value="TRANSPORTER, PUTATIVE (AFU_ORTHOLOGUE AFUA_8G04702)-RELATED"/>
    <property type="match status" value="1"/>
</dbReference>
<keyword evidence="5 15" id="KW-0349">Heme</keyword>
<dbReference type="SUPFAM" id="SSF48264">
    <property type="entry name" value="Cytochrome P450"/>
    <property type="match status" value="1"/>
</dbReference>
<dbReference type="FunFam" id="1.10.630.10:FF:000033">
    <property type="entry name" value="14-alpha sterol demethylase"/>
    <property type="match status" value="1"/>
</dbReference>
<dbReference type="InterPro" id="IPR011701">
    <property type="entry name" value="MFS"/>
</dbReference>
<proteinExistence type="inferred from homology"/>
<keyword evidence="8" id="KW-0256">Endoplasmic reticulum</keyword>
<feature type="transmembrane region" description="Helical" evidence="17">
    <location>
        <begin position="188"/>
        <end position="207"/>
    </location>
</feature>
<dbReference type="Pfam" id="PF00067">
    <property type="entry name" value="p450"/>
    <property type="match status" value="1"/>
</dbReference>
<comment type="similarity">
    <text evidence="4">Belongs to the cytochrome P450 family.</text>
</comment>
<keyword evidence="13 17" id="KW-0472">Membrane</keyword>
<accession>A0A9P7RCC0</accession>
<dbReference type="GO" id="GO:0005886">
    <property type="term" value="C:plasma membrane"/>
    <property type="evidence" value="ECO:0007669"/>
    <property type="project" value="TreeGrafter"/>
</dbReference>
<sequence length="1071" mass="118611">MGSDTVGTAPPPGFIPGTVHLVDLEGTMASRHAEGSGKDIVLIPTPSNDPDDPLNWSPRRKYQLLACICVYCLAVGIASAAIYSVLVPISTATGLTLADLNSGTGYMFLAFGWGCLIWQPLAQKFGKRPVYLFTLLGSMAIMLWAPYATTGSNWIANKVLQGAIGAPIESLCEISIADVWFTHERGTYMGFYALFLVGSNFLAPVIAGFVNDGQGWEWVLYWCAIFCGAGFVICFFFMEETNYQRMDVLTAEPYQVDYTPSALEKGSKDPSDSDRVAPVQTPPSPEPTMTKKSYLDKLKWLRKQDIDHHASLIEMVVRPFLYFQFPSIVFAGFMYGAVVCYFNVLNGTASLILSSSPYNFRSSIVGLSYISCLIGVGIGTVYSGLFGDKFVIWKARRNNGIMEPEFRLWLFTALLICIPGALLLWGVGAAHEVHWFGLVFAMGVFGAAITAGSQLSISYCIDCYKELGEDAIVTVILIRNTMSFAVSYGITPWVENMGYQNAFLVAAFAALAQISSYFAMIKWGRQIRAASVTRVIKESRELDVDIAVTNTSKAYSIEVLGLSSLAPIAFYGLIGLVASILINACRQTLFHAKSEPPAVFHWIPYIGNAVSYGMDPVAFFVKYRAKYGDVFTFTLFGRKMTCYLGIEGNDFILNGKLQDINAEEIYGPLTIPVFGKDVIYDCPNSKLMEQKKFVKFGLTQKALESHVPLIEKEVVDYIKMSPAWKGSSGIVDISAAMSEITLFTAARSLQGEEVRQKLTAEFAGLYHDLDMGFTPINFLFPWLPLPRNRRRDAAHNKMRDVYEDIIIQRRKNGLKSEDEYDMLWNLMNSNYKDGTPVPDKEVACMMITLLMGGQHSSSSASAWIMHRLAAHPDVAEELYQEQILNLGHGDKSRLSPMQYSDLDKLPLLHNVVKETLRLHGSIHSILRKVMNPLAIPGSPYVVGTDKVLLASPMVTAISDEYFPDAKSWNPHRWDEPQPSEGIVDANGVVDYGYGAVSKGTRSPYIPFGAGRHRCIGEKFAYLNLGVIVGTIVRNFKLGTMDGRIGIVPPTDHTSMFARPVQPGLIRWTRRE</sequence>
<protein>
    <submittedName>
        <fullName evidence="18">Eburicol 14-alpha-demethylase</fullName>
    </submittedName>
</protein>
<feature type="transmembrane region" description="Helical" evidence="17">
    <location>
        <begin position="559"/>
        <end position="582"/>
    </location>
</feature>
<dbReference type="AlphaFoldDB" id="A0A9P7RCC0"/>
<evidence type="ECO:0000256" key="10">
    <source>
        <dbReference type="ARBA" id="ARBA00023002"/>
    </source>
</evidence>
<feature type="binding site" description="axial binding residue" evidence="15">
    <location>
        <position position="1014"/>
    </location>
    <ligand>
        <name>heme</name>
        <dbReference type="ChEBI" id="CHEBI:30413"/>
    </ligand>
    <ligandPart>
        <name>Fe</name>
        <dbReference type="ChEBI" id="CHEBI:18248"/>
    </ligandPart>
</feature>
<dbReference type="SUPFAM" id="SSF103473">
    <property type="entry name" value="MFS general substrate transporter"/>
    <property type="match status" value="1"/>
</dbReference>